<dbReference type="AlphaFoldDB" id="A0A0F9LLY7"/>
<gene>
    <name evidence="1" type="ORF">LCGC14_1261140</name>
</gene>
<reference evidence="1" key="1">
    <citation type="journal article" date="2015" name="Nature">
        <title>Complex archaea that bridge the gap between prokaryotes and eukaryotes.</title>
        <authorList>
            <person name="Spang A."/>
            <person name="Saw J.H."/>
            <person name="Jorgensen S.L."/>
            <person name="Zaremba-Niedzwiedzka K."/>
            <person name="Martijn J."/>
            <person name="Lind A.E."/>
            <person name="van Eijk R."/>
            <person name="Schleper C."/>
            <person name="Guy L."/>
            <person name="Ettema T.J."/>
        </authorList>
    </citation>
    <scope>NUCLEOTIDE SEQUENCE</scope>
</reference>
<sequence>MNIAIDKKITIKTCILHILYDSSSPGERQCKVSLSGVKNVSMVCNTENLLEVYHVLHKFFKEIKT</sequence>
<name>A0A0F9LLY7_9ZZZZ</name>
<comment type="caution">
    <text evidence="1">The sequence shown here is derived from an EMBL/GenBank/DDBJ whole genome shotgun (WGS) entry which is preliminary data.</text>
</comment>
<protein>
    <submittedName>
        <fullName evidence="1">Uncharacterized protein</fullName>
    </submittedName>
</protein>
<organism evidence="1">
    <name type="scientific">marine sediment metagenome</name>
    <dbReference type="NCBI Taxonomy" id="412755"/>
    <lineage>
        <taxon>unclassified sequences</taxon>
        <taxon>metagenomes</taxon>
        <taxon>ecological metagenomes</taxon>
    </lineage>
</organism>
<proteinExistence type="predicted"/>
<evidence type="ECO:0000313" key="1">
    <source>
        <dbReference type="EMBL" id="KKM88211.1"/>
    </source>
</evidence>
<dbReference type="EMBL" id="LAZR01006992">
    <property type="protein sequence ID" value="KKM88211.1"/>
    <property type="molecule type" value="Genomic_DNA"/>
</dbReference>
<accession>A0A0F9LLY7</accession>